<evidence type="ECO:0000313" key="3">
    <source>
        <dbReference type="EMBL" id="CAE8692201.1"/>
    </source>
</evidence>
<organism evidence="2 4">
    <name type="scientific">Polarella glacialis</name>
    <name type="common">Dinoflagellate</name>
    <dbReference type="NCBI Taxonomy" id="89957"/>
    <lineage>
        <taxon>Eukaryota</taxon>
        <taxon>Sar</taxon>
        <taxon>Alveolata</taxon>
        <taxon>Dinophyceae</taxon>
        <taxon>Suessiales</taxon>
        <taxon>Suessiaceae</taxon>
        <taxon>Polarella</taxon>
    </lineage>
</organism>
<proteinExistence type="predicted"/>
<keyword evidence="4" id="KW-1185">Reference proteome</keyword>
<sequence>MASPYIRLLSSRRRAELLEHLLPFTSASSPAEAEYQAPAPGQSPQQQDTLQPLQLFSALGSWEDRGQGAGAACVAPMKPSRASEEFLRPFLLETSMWQRTERAALDLASHLDSGDFVLGPRLARGSLRVCAELLHLHRRRQEEAGFVSSALLLVSAMWKNLTDKPLRAKVSSDPHLFALRCIRKRLFAMDPKKASAHSDAAQVLGEAEEDEEARTDLSEEICETAEDRALFALGELVAYVELKRAFPNWAALLIRTLLLLSKSQSGDDQDEMVLRRARLAFAEAFQRSPLVQKLAWRDHSPVPLAWLADVAEHPDASRALLRVLGRYREMSAQECCDLVEHVLLAKFRQWPHCTDIIFASELIQDLVGACLDAGRKARAPRGKTGSSQSLLEQGGQGGQSVLEPRCPQHWAGEHLLWRLEHLGRQLFAAAFVAQEGFLPHVWPDCLAAERASLEGCRTPPVVRRPAADDQRYCLELQVLKVQGSCLWDEGLLTIQLLRLTMADGRGEPQASHWVLQFGRQVIMRHLWYTLDSSCYCDVPRLKSLWELACWSACSDASLIREAVEYLKGTYRALQSPGGSWSPEHEESLFQMFLALDMSLLPVQALQSLWVPAQVQAVRLLVQQQPAEQFHTVLQLEVAKATESLQTMSFQCSKLTSKLNIVEQRTAMNKSQISEAIVAIEEHQRRKREALPWEPKVPEPPPKSETAA</sequence>
<name>A0A813DBG4_POLGL</name>
<dbReference type="OrthoDB" id="418095at2759"/>
<dbReference type="OMA" id="GRQVIMR"/>
<evidence type="ECO:0000313" key="4">
    <source>
        <dbReference type="Proteomes" id="UP000654075"/>
    </source>
</evidence>
<evidence type="ECO:0000256" key="1">
    <source>
        <dbReference type="SAM" id="MobiDB-lite"/>
    </source>
</evidence>
<dbReference type="Proteomes" id="UP000626109">
    <property type="component" value="Unassembled WGS sequence"/>
</dbReference>
<feature type="region of interest" description="Disordered" evidence="1">
    <location>
        <begin position="684"/>
        <end position="707"/>
    </location>
</feature>
<feature type="compositionally biased region" description="Low complexity" evidence="1">
    <location>
        <begin position="36"/>
        <end position="48"/>
    </location>
</feature>
<comment type="caution">
    <text evidence="2">The sequence shown here is derived from an EMBL/GenBank/DDBJ whole genome shotgun (WGS) entry which is preliminary data.</text>
</comment>
<dbReference type="AlphaFoldDB" id="A0A813DBG4"/>
<evidence type="ECO:0000313" key="2">
    <source>
        <dbReference type="EMBL" id="CAE8585230.1"/>
    </source>
</evidence>
<dbReference type="Proteomes" id="UP000654075">
    <property type="component" value="Unassembled WGS sequence"/>
</dbReference>
<feature type="compositionally biased region" description="Pro residues" evidence="1">
    <location>
        <begin position="697"/>
        <end position="707"/>
    </location>
</feature>
<gene>
    <name evidence="2" type="ORF">PGLA1383_LOCUS4141</name>
    <name evidence="3" type="ORF">PGLA2088_LOCUS27778</name>
</gene>
<protein>
    <submittedName>
        <fullName evidence="2">Uncharacterized protein</fullName>
    </submittedName>
</protein>
<accession>A0A813DBG4</accession>
<dbReference type="EMBL" id="CAJNNV010001520">
    <property type="protein sequence ID" value="CAE8585230.1"/>
    <property type="molecule type" value="Genomic_DNA"/>
</dbReference>
<reference evidence="2" key="1">
    <citation type="submission" date="2021-02" db="EMBL/GenBank/DDBJ databases">
        <authorList>
            <person name="Dougan E. K."/>
            <person name="Rhodes N."/>
            <person name="Thang M."/>
            <person name="Chan C."/>
        </authorList>
    </citation>
    <scope>NUCLEOTIDE SEQUENCE</scope>
</reference>
<feature type="region of interest" description="Disordered" evidence="1">
    <location>
        <begin position="378"/>
        <end position="400"/>
    </location>
</feature>
<dbReference type="EMBL" id="CAJNNW010027593">
    <property type="protein sequence ID" value="CAE8692201.1"/>
    <property type="molecule type" value="Genomic_DNA"/>
</dbReference>
<feature type="region of interest" description="Disordered" evidence="1">
    <location>
        <begin position="29"/>
        <end position="48"/>
    </location>
</feature>